<dbReference type="GO" id="GO:0055085">
    <property type="term" value="P:transmembrane transport"/>
    <property type="evidence" value="ECO:0007669"/>
    <property type="project" value="InterPro"/>
</dbReference>
<dbReference type="EMBL" id="CAJPVJ010000435">
    <property type="protein sequence ID" value="CAG2162447.1"/>
    <property type="molecule type" value="Genomic_DNA"/>
</dbReference>
<dbReference type="InterPro" id="IPR011547">
    <property type="entry name" value="SLC26A/SulP_dom"/>
</dbReference>
<evidence type="ECO:0000256" key="5">
    <source>
        <dbReference type="SAM" id="Phobius"/>
    </source>
</evidence>
<dbReference type="GO" id="GO:0016020">
    <property type="term" value="C:membrane"/>
    <property type="evidence" value="ECO:0007669"/>
    <property type="project" value="UniProtKB-SubCell"/>
</dbReference>
<proteinExistence type="predicted"/>
<feature type="transmembrane region" description="Helical" evidence="5">
    <location>
        <begin position="98"/>
        <end position="119"/>
    </location>
</feature>
<dbReference type="PANTHER" id="PTHR11814">
    <property type="entry name" value="SULFATE TRANSPORTER"/>
    <property type="match status" value="1"/>
</dbReference>
<feature type="transmembrane region" description="Helical" evidence="5">
    <location>
        <begin position="463"/>
        <end position="484"/>
    </location>
</feature>
<keyword evidence="3 5" id="KW-1133">Transmembrane helix</keyword>
<evidence type="ECO:0000313" key="7">
    <source>
        <dbReference type="EMBL" id="CAD7639539.1"/>
    </source>
</evidence>
<feature type="transmembrane region" description="Helical" evidence="5">
    <location>
        <begin position="125"/>
        <end position="140"/>
    </location>
</feature>
<keyword evidence="8" id="KW-1185">Reference proteome</keyword>
<feature type="transmembrane region" description="Helical" evidence="5">
    <location>
        <begin position="496"/>
        <end position="524"/>
    </location>
</feature>
<dbReference type="EMBL" id="OC915260">
    <property type="protein sequence ID" value="CAD7639539.1"/>
    <property type="molecule type" value="Genomic_DNA"/>
</dbReference>
<feature type="transmembrane region" description="Helical" evidence="5">
    <location>
        <begin position="147"/>
        <end position="163"/>
    </location>
</feature>
<evidence type="ECO:0000259" key="6">
    <source>
        <dbReference type="Pfam" id="PF00916"/>
    </source>
</evidence>
<accession>A0A7R9QCW0</accession>
<evidence type="ECO:0000256" key="4">
    <source>
        <dbReference type="ARBA" id="ARBA00023136"/>
    </source>
</evidence>
<dbReference type="Pfam" id="PF00916">
    <property type="entry name" value="Sulfate_transp"/>
    <property type="match status" value="1"/>
</dbReference>
<dbReference type="Proteomes" id="UP000728032">
    <property type="component" value="Unassembled WGS sequence"/>
</dbReference>
<keyword evidence="4 5" id="KW-0472">Membrane</keyword>
<feature type="transmembrane region" description="Helical" evidence="5">
    <location>
        <begin position="366"/>
        <end position="388"/>
    </location>
</feature>
<name>A0A7R9QCW0_9ACAR</name>
<gene>
    <name evidence="7" type="ORF">ONB1V03_LOCUS2040</name>
</gene>
<evidence type="ECO:0000313" key="8">
    <source>
        <dbReference type="Proteomes" id="UP000728032"/>
    </source>
</evidence>
<protein>
    <recommendedName>
        <fullName evidence="6">SLC26A/SulP transporter domain-containing protein</fullName>
    </recommendedName>
</protein>
<dbReference type="Gene3D" id="3.30.750.24">
    <property type="entry name" value="STAS domain"/>
    <property type="match status" value="1"/>
</dbReference>
<feature type="transmembrane region" description="Helical" evidence="5">
    <location>
        <begin position="241"/>
        <end position="262"/>
    </location>
</feature>
<feature type="transmembrane region" description="Helical" evidence="5">
    <location>
        <begin position="434"/>
        <end position="456"/>
    </location>
</feature>
<dbReference type="OrthoDB" id="288203at2759"/>
<evidence type="ECO:0000256" key="2">
    <source>
        <dbReference type="ARBA" id="ARBA00022692"/>
    </source>
</evidence>
<dbReference type="InterPro" id="IPR001902">
    <property type="entry name" value="SLC26A/SulP_fam"/>
</dbReference>
<feature type="transmembrane region" description="Helical" evidence="5">
    <location>
        <begin position="200"/>
        <end position="221"/>
    </location>
</feature>
<feature type="transmembrane region" description="Helical" evidence="5">
    <location>
        <begin position="283"/>
        <end position="314"/>
    </location>
</feature>
<organism evidence="7">
    <name type="scientific">Oppiella nova</name>
    <dbReference type="NCBI Taxonomy" id="334625"/>
    <lineage>
        <taxon>Eukaryota</taxon>
        <taxon>Metazoa</taxon>
        <taxon>Ecdysozoa</taxon>
        <taxon>Arthropoda</taxon>
        <taxon>Chelicerata</taxon>
        <taxon>Arachnida</taxon>
        <taxon>Acari</taxon>
        <taxon>Acariformes</taxon>
        <taxon>Sarcoptiformes</taxon>
        <taxon>Oribatida</taxon>
        <taxon>Brachypylina</taxon>
        <taxon>Oppioidea</taxon>
        <taxon>Oppiidae</taxon>
        <taxon>Oppiella</taxon>
    </lineage>
</organism>
<comment type="subcellular location">
    <subcellularLocation>
        <location evidence="1">Membrane</location>
        <topology evidence="1">Multi-pass membrane protein</topology>
    </subcellularLocation>
</comment>
<feature type="transmembrane region" description="Helical" evidence="5">
    <location>
        <begin position="400"/>
        <end position="422"/>
    </location>
</feature>
<feature type="transmembrane region" description="Helical" evidence="5">
    <location>
        <begin position="169"/>
        <end position="193"/>
    </location>
</feature>
<sequence length="686" mass="75836">MNQTNSKYFYEKIMGTDSQPRFKTLHECDNSADNHNDENTGDADNGLVLYLEESDDMTVNECCLWFRQRYFTREKLRRRLPFVHWLPNYSLADLKGDIIAGLSVAFTIVPQGLALAVLAGLPAQYGLYTSFMGCFIYALLGSCKDVAVGPTSIMAIIVAPYVMAGGVQYSILLAFMAGCIQFLFGVLNLGFIVDFISFPVISSFSSAAAITIAASQLKLLFGQHYTASRFPDTMIKFAANLWEINIWDTTMGMASLLFLIPIQLAKDYRFKPDADAGAKRHTLYAVLNGVWAMTVTARNALVVIIGAFIAGYYYESETVGPDGTSGQLFTMTGEIRTGLPPFQWPSFSVHNTNTTTVPFTQVFSDLGTGVFVVALLGLMESVAVAKAFETKRMDATQEMIAIGMCNILGSCFGAFAATGSFSRSAVNHNSGVRTPFGGIVTGALVLLALSTLAPYFQYIPQTILATIIITAVIFMLRPLDPFLIWQTNKVDVLPYVSTFVVCLVFGLEYGIVAGVGSSVVILLYQMARPKVFIVHKRTPDGYPFLYVKPDRSVFFPSIEYMKVKINKELPDSQEMSAKIAVVLDGEHMFRADSTFAQGVKNMISSLSDRRVLTVFYNLRKTVFRAIHGAGIPSNEFHNCRTEEEVYHLIKTHNKIRVSRSQSNIETLFNQSTTSCGHWISQSAQAY</sequence>
<keyword evidence="2 5" id="KW-0812">Transmembrane</keyword>
<dbReference type="AlphaFoldDB" id="A0A7R9QCW0"/>
<evidence type="ECO:0000256" key="3">
    <source>
        <dbReference type="ARBA" id="ARBA00022989"/>
    </source>
</evidence>
<reference evidence="7" key="1">
    <citation type="submission" date="2020-11" db="EMBL/GenBank/DDBJ databases">
        <authorList>
            <person name="Tran Van P."/>
        </authorList>
    </citation>
    <scope>NUCLEOTIDE SEQUENCE</scope>
</reference>
<evidence type="ECO:0000256" key="1">
    <source>
        <dbReference type="ARBA" id="ARBA00004141"/>
    </source>
</evidence>
<dbReference type="InterPro" id="IPR036513">
    <property type="entry name" value="STAS_dom_sf"/>
</dbReference>
<feature type="domain" description="SLC26A/SulP transporter" evidence="6">
    <location>
        <begin position="94"/>
        <end position="496"/>
    </location>
</feature>